<evidence type="ECO:0000313" key="2">
    <source>
        <dbReference type="EMBL" id="CAE7452209.1"/>
    </source>
</evidence>
<dbReference type="EMBL" id="CAJNDS010002369">
    <property type="protein sequence ID" value="CAE7452209.1"/>
    <property type="molecule type" value="Genomic_DNA"/>
</dbReference>
<protein>
    <submittedName>
        <fullName evidence="2">Uncharacterized protein</fullName>
    </submittedName>
</protein>
<evidence type="ECO:0000256" key="1">
    <source>
        <dbReference type="SAM" id="MobiDB-lite"/>
    </source>
</evidence>
<dbReference type="Proteomes" id="UP000604046">
    <property type="component" value="Unassembled WGS sequence"/>
</dbReference>
<organism evidence="2 3">
    <name type="scientific">Symbiodinium natans</name>
    <dbReference type="NCBI Taxonomy" id="878477"/>
    <lineage>
        <taxon>Eukaryota</taxon>
        <taxon>Sar</taxon>
        <taxon>Alveolata</taxon>
        <taxon>Dinophyceae</taxon>
        <taxon>Suessiales</taxon>
        <taxon>Symbiodiniaceae</taxon>
        <taxon>Symbiodinium</taxon>
    </lineage>
</organism>
<proteinExistence type="predicted"/>
<feature type="region of interest" description="Disordered" evidence="1">
    <location>
        <begin position="164"/>
        <end position="214"/>
    </location>
</feature>
<reference evidence="2" key="1">
    <citation type="submission" date="2021-02" db="EMBL/GenBank/DDBJ databases">
        <authorList>
            <person name="Dougan E. K."/>
            <person name="Rhodes N."/>
            <person name="Thang M."/>
            <person name="Chan C."/>
        </authorList>
    </citation>
    <scope>NUCLEOTIDE SEQUENCE</scope>
</reference>
<dbReference type="OrthoDB" id="435569at2759"/>
<comment type="caution">
    <text evidence="2">The sequence shown here is derived from an EMBL/GenBank/DDBJ whole genome shotgun (WGS) entry which is preliminary data.</text>
</comment>
<feature type="compositionally biased region" description="Basic and acidic residues" evidence="1">
    <location>
        <begin position="164"/>
        <end position="211"/>
    </location>
</feature>
<name>A0A812RQG6_9DINO</name>
<keyword evidence="3" id="KW-1185">Reference proteome</keyword>
<dbReference type="AlphaFoldDB" id="A0A812RQG6"/>
<accession>A0A812RQG6</accession>
<evidence type="ECO:0000313" key="3">
    <source>
        <dbReference type="Proteomes" id="UP000604046"/>
    </source>
</evidence>
<gene>
    <name evidence="2" type="ORF">SNAT2548_LOCUS24782</name>
</gene>
<sequence length="419" mass="46116">MSTPAAAAALPWEEWHEFWFGDYWSEEVTVDALTVVGMVMVIYGVEYLLAIQELRSIHLIRQLVGPGSMHDASDASGEFGDSGEREAPDVLSTGAKVLWRHGEASESSTLKVPLLAERCSETMHMMLGGPIGAGFEDVPLSKAVPKILSCISPKLSVAWAARAKRGEAKPESREDRGPLEDLGSGKKDGGKPNEKTERSGSCRDAELKGSERPSNARKLDGGVFKIEFSDSWRTVLSNALQEEDCRPEDCRVFNRRGELIPLFFDGDFVPAPKEFPLRVALEKDRQSWDDTSKLDWPRISAESDEAIWTATSAASLISEEQEEVRRAASSVASAAETDDEVPSHLQAVAKSLRQWLAEMKLQHLESSVLRWCDEMGACSVKEACSLSPVASVYEKRGFFIGPATKGLARWSNWKLSPSL</sequence>